<dbReference type="Proteomes" id="UP001159363">
    <property type="component" value="Chromosome 4"/>
</dbReference>
<feature type="domain" description="RRM" evidence="5">
    <location>
        <begin position="745"/>
        <end position="836"/>
    </location>
</feature>
<feature type="compositionally biased region" description="Basic and acidic residues" evidence="4">
    <location>
        <begin position="895"/>
        <end position="915"/>
    </location>
</feature>
<feature type="region of interest" description="Disordered" evidence="4">
    <location>
        <begin position="520"/>
        <end position="608"/>
    </location>
</feature>
<keyword evidence="1" id="KW-0677">Repeat</keyword>
<feature type="region of interest" description="Disordered" evidence="4">
    <location>
        <begin position="462"/>
        <end position="499"/>
    </location>
</feature>
<feature type="compositionally biased region" description="Basic and acidic residues" evidence="4">
    <location>
        <begin position="222"/>
        <end position="269"/>
    </location>
</feature>
<name>A0ABQ9HIP8_9NEOP</name>
<dbReference type="SUPFAM" id="SSF54928">
    <property type="entry name" value="RNA-binding domain, RBD"/>
    <property type="match status" value="2"/>
</dbReference>
<feature type="compositionally biased region" description="Basic and acidic residues" evidence="4">
    <location>
        <begin position="829"/>
        <end position="842"/>
    </location>
</feature>
<dbReference type="InterPro" id="IPR035979">
    <property type="entry name" value="RBD_domain_sf"/>
</dbReference>
<feature type="domain" description="RRM" evidence="5">
    <location>
        <begin position="1026"/>
        <end position="1103"/>
    </location>
</feature>
<feature type="compositionally biased region" description="Low complexity" evidence="4">
    <location>
        <begin position="92"/>
        <end position="106"/>
    </location>
</feature>
<feature type="compositionally biased region" description="Pro residues" evidence="4">
    <location>
        <begin position="107"/>
        <end position="117"/>
    </location>
</feature>
<evidence type="ECO:0000256" key="3">
    <source>
        <dbReference type="PROSITE-ProRule" id="PRU00176"/>
    </source>
</evidence>
<dbReference type="PANTHER" id="PTHR13976">
    <property type="entry name" value="HETEROGENEOUS NUCLEAR RIBONUCLEOPROTEIN-RELATED"/>
    <property type="match status" value="1"/>
</dbReference>
<feature type="compositionally biased region" description="Basic and acidic residues" evidence="4">
    <location>
        <begin position="204"/>
        <end position="214"/>
    </location>
</feature>
<evidence type="ECO:0000256" key="2">
    <source>
        <dbReference type="ARBA" id="ARBA00022884"/>
    </source>
</evidence>
<feature type="compositionally biased region" description="Pro residues" evidence="4">
    <location>
        <begin position="44"/>
        <end position="55"/>
    </location>
</feature>
<dbReference type="InterPro" id="IPR012677">
    <property type="entry name" value="Nucleotide-bd_a/b_plait_sf"/>
</dbReference>
<dbReference type="InterPro" id="IPR050666">
    <property type="entry name" value="ESRP"/>
</dbReference>
<dbReference type="CDD" id="cd00590">
    <property type="entry name" value="RRM_SF"/>
    <property type="match status" value="1"/>
</dbReference>
<feature type="compositionally biased region" description="Basic and acidic residues" evidence="4">
    <location>
        <begin position="857"/>
        <end position="883"/>
    </location>
</feature>
<dbReference type="Gene3D" id="3.30.70.330">
    <property type="match status" value="4"/>
</dbReference>
<evidence type="ECO:0000256" key="1">
    <source>
        <dbReference type="ARBA" id="ARBA00022737"/>
    </source>
</evidence>
<evidence type="ECO:0000313" key="6">
    <source>
        <dbReference type="EMBL" id="KAJ8884150.1"/>
    </source>
</evidence>
<dbReference type="EMBL" id="JARBHB010000005">
    <property type="protein sequence ID" value="KAJ8884150.1"/>
    <property type="molecule type" value="Genomic_DNA"/>
</dbReference>
<protein>
    <recommendedName>
        <fullName evidence="5">RRM domain-containing protein</fullName>
    </recommendedName>
</protein>
<organism evidence="6 7">
    <name type="scientific">Dryococelus australis</name>
    <dbReference type="NCBI Taxonomy" id="614101"/>
    <lineage>
        <taxon>Eukaryota</taxon>
        <taxon>Metazoa</taxon>
        <taxon>Ecdysozoa</taxon>
        <taxon>Arthropoda</taxon>
        <taxon>Hexapoda</taxon>
        <taxon>Insecta</taxon>
        <taxon>Pterygota</taxon>
        <taxon>Neoptera</taxon>
        <taxon>Polyneoptera</taxon>
        <taxon>Phasmatodea</taxon>
        <taxon>Verophasmatodea</taxon>
        <taxon>Anareolatae</taxon>
        <taxon>Phasmatidae</taxon>
        <taxon>Eurycanthinae</taxon>
        <taxon>Dryococelus</taxon>
    </lineage>
</organism>
<feature type="compositionally biased region" description="Basic and acidic residues" evidence="4">
    <location>
        <begin position="139"/>
        <end position="154"/>
    </location>
</feature>
<evidence type="ECO:0000256" key="4">
    <source>
        <dbReference type="SAM" id="MobiDB-lite"/>
    </source>
</evidence>
<feature type="compositionally biased region" description="Basic and acidic residues" evidence="4">
    <location>
        <begin position="556"/>
        <end position="572"/>
    </location>
</feature>
<dbReference type="InterPro" id="IPR000504">
    <property type="entry name" value="RRM_dom"/>
</dbReference>
<dbReference type="SMART" id="SM00360">
    <property type="entry name" value="RRM"/>
    <property type="match status" value="4"/>
</dbReference>
<dbReference type="Pfam" id="PF00076">
    <property type="entry name" value="RRM_1"/>
    <property type="match status" value="2"/>
</dbReference>
<feature type="compositionally biased region" description="Basic and acidic residues" evidence="4">
    <location>
        <begin position="589"/>
        <end position="603"/>
    </location>
</feature>
<feature type="compositionally biased region" description="Pro residues" evidence="4">
    <location>
        <begin position="67"/>
        <end position="91"/>
    </location>
</feature>
<dbReference type="CDD" id="cd12254">
    <property type="entry name" value="RRM_hnRNPH_ESRPs_RBM12_like"/>
    <property type="match status" value="2"/>
</dbReference>
<keyword evidence="2 3" id="KW-0694">RNA-binding</keyword>
<proteinExistence type="predicted"/>
<dbReference type="PROSITE" id="PS50102">
    <property type="entry name" value="RRM"/>
    <property type="match status" value="2"/>
</dbReference>
<sequence length="1264" mass="144292">MMIDGGKIKEVKIKLLLSSRTEMQKVIEQARQQSVTLQTFMQMPAPPMTPMPSVPNMPSVMGQQIPQPHPHSQPQPHTQPQPQPHSHPQPQPHSHSQPQPHSHPPHTSMPPAMPQAPPTNDSIPATAAPVVAEVLPVIPDRREQEREQKERESDNVSITSNKDRRDRRERSRSRDKDGDRRSKRDRSRGRRDRDRDRNRRHRDRSNSRDRDRSDRNRRRDRRDRSRSRDRSHSRDRSSRDRDRDSKRNSRDRRRDSTSLSRDENSKDADDRDDMVDVPKLQPLLLPHLKLQQQQQLQQQQLQQQQLQQQFLQNDTVPYSHMQRAKTPAPMRTLGPVPLRGATPGLPTIPSTPSKMQVISSRERWDLPTNAHIIGNTQGNFKPLPALSQGIRPLQPSLDSSHLRDLDNRHHLGSISFPNDVLRPSLPLQSVGHNIGQTPFIKTESYRDVKDRENIILRGHESWQASPSRQMPEGSNRFPRNDRVGGYANPQDSFPTEEEYEANNRTDYDFHSSRGNFRGSMRGVGDFRRGFSTRGRGLGPGAGHIMQTRGFTPTSHNETERRNVSSYPSDRRGQPQMFGRLSRTDQNNFSKDRYDSFDRNHSNDRQFSGRVSGFANERYPKDRYSNERSYDHRQQNAVGMCVEIRNMPSQAGYIDIKRFFNGLHIGGRGIKLINDNHGNRVGIAYVRFFKPEHKEQALMLTGRPLCGSPVEVLHLNDEIFHKAIDSYIPVEEMDDEETSDALETFVCLTVSDVPSYTKEDDLNKLFHDFGVDEIILLMPNDQKQNMAFVKFSKPEDAKKAACSLVKPAIGHKLVTLTPCSLDQFQHAKKLKQDKQPSEPKERVQAAPRENAVISKAPADPRQREVPSDVVRREVPSDVPRREIPSDVPRQEVPSDFPRREVTSHVPRREVSSDVPRRNVPSDVPRREVPLDVPRREVPSDDPRREVSLDVPRREFPTDVPRREFPSAVPKREIPSDVPRQEVPSDVPRREVHSDVARRELPSDVLRREVSSAVPRPEEAKPPQIITDCILLKGLPDNANDRDILDFFSDVGLVPMRIHIMLDKFSKPTGDAFCEFSSPEEVVRAIAKHKMPLGKENVSVEAIPRTEMHEALGMTLPQPEPLLQQPLVSHGPRFQQPPVGRNTLSTKSVGLLGTSPSAPNRVPLLGRHLHSATPAQPQDIPVEGFGKPGCVLALTNVPFRAHVDEILDFFSDFEVTRENIIRRFNDKGTPTGDARVALSSPAEVERALHMLRFRKMRDRQIFLKPL</sequence>
<feature type="compositionally biased region" description="Basic and acidic residues" evidence="4">
    <location>
        <begin position="922"/>
        <end position="973"/>
    </location>
</feature>
<keyword evidence="7" id="KW-1185">Reference proteome</keyword>
<feature type="region of interest" description="Disordered" evidence="4">
    <location>
        <begin position="827"/>
        <end position="990"/>
    </location>
</feature>
<reference evidence="6 7" key="1">
    <citation type="submission" date="2023-02" db="EMBL/GenBank/DDBJ databases">
        <title>LHISI_Scaffold_Assembly.</title>
        <authorList>
            <person name="Stuart O.P."/>
            <person name="Cleave R."/>
            <person name="Magrath M.J.L."/>
            <person name="Mikheyev A.S."/>
        </authorList>
    </citation>
    <scope>NUCLEOTIDE SEQUENCE [LARGE SCALE GENOMIC DNA]</scope>
    <source>
        <strain evidence="6">Daus_M_001</strain>
        <tissue evidence="6">Leg muscle</tissue>
    </source>
</reference>
<evidence type="ECO:0000259" key="5">
    <source>
        <dbReference type="PROSITE" id="PS50102"/>
    </source>
</evidence>
<feature type="region of interest" description="Disordered" evidence="4">
    <location>
        <begin position="44"/>
        <end position="275"/>
    </location>
</feature>
<feature type="compositionally biased region" description="Low complexity" evidence="4">
    <location>
        <begin position="56"/>
        <end position="66"/>
    </location>
</feature>
<feature type="compositionally biased region" description="Basic and acidic residues" evidence="4">
    <location>
        <begin position="161"/>
        <end position="182"/>
    </location>
</feature>
<comment type="caution">
    <text evidence="6">The sequence shown here is derived from an EMBL/GenBank/DDBJ whole genome shotgun (WGS) entry which is preliminary data.</text>
</comment>
<gene>
    <name evidence="6" type="ORF">PR048_016007</name>
</gene>
<accession>A0ABQ9HIP8</accession>
<evidence type="ECO:0000313" key="7">
    <source>
        <dbReference type="Proteomes" id="UP001159363"/>
    </source>
</evidence>